<name>F4PP95_CACFS</name>
<dbReference type="PROSITE" id="PS00061">
    <property type="entry name" value="ADH_SHORT"/>
    <property type="match status" value="1"/>
</dbReference>
<evidence type="ECO:0000256" key="1">
    <source>
        <dbReference type="ARBA" id="ARBA00006484"/>
    </source>
</evidence>
<dbReference type="EMBL" id="GL883009">
    <property type="protein sequence ID" value="EGG22208.1"/>
    <property type="molecule type" value="Genomic_DNA"/>
</dbReference>
<dbReference type="OrthoDB" id="1274115at2759"/>
<dbReference type="PRINTS" id="PR00081">
    <property type="entry name" value="GDHRDH"/>
</dbReference>
<proteinExistence type="inferred from homology"/>
<dbReference type="PANTHER" id="PTHR43976">
    <property type="entry name" value="SHORT CHAIN DEHYDROGENASE"/>
    <property type="match status" value="1"/>
</dbReference>
<dbReference type="InterPro" id="IPR020904">
    <property type="entry name" value="Sc_DH/Rdtase_CS"/>
</dbReference>
<dbReference type="OMA" id="KGLHRDT"/>
<sequence>MTDSSSRVLFIVGASTGFGLSMVKVFLEQGFRVAATSRSKQQLVNAVGETDTNKFIALENNLKEDEAINNTIQDVISHFGRIDIVFCNAGYGMSGTTEEVSDQNLRDMFDINFFSYASVLRHVTKYLSSGAHVFLLSSSSGFSTFPCGIAYNTSKFAVCALGESYAAEVKAFGIKVTNLNSGAFTTSFASGMKQPELNLRQKYKDIHDQCRAMVKALPFKDTTKFAELVLELVNSDKPTAPINLFVGADANEMAHEKIAQLQKDLKDNEEFTINRFLTN</sequence>
<dbReference type="GO" id="GO:0016491">
    <property type="term" value="F:oxidoreductase activity"/>
    <property type="evidence" value="ECO:0007669"/>
    <property type="project" value="UniProtKB-KW"/>
</dbReference>
<dbReference type="Gene3D" id="3.40.50.720">
    <property type="entry name" value="NAD(P)-binding Rossmann-like Domain"/>
    <property type="match status" value="1"/>
</dbReference>
<evidence type="ECO:0000313" key="3">
    <source>
        <dbReference type="EMBL" id="EGG22208.1"/>
    </source>
</evidence>
<dbReference type="STRING" id="1054147.F4PP95"/>
<protein>
    <recommendedName>
        <fullName evidence="5">Short-chain dehydrogenase/reductase family protein</fullName>
    </recommendedName>
</protein>
<evidence type="ECO:0008006" key="5">
    <source>
        <dbReference type="Google" id="ProtNLM"/>
    </source>
</evidence>
<dbReference type="GeneID" id="14874709"/>
<dbReference type="AlphaFoldDB" id="F4PP95"/>
<gene>
    <name evidence="3" type="ORF">DFA_04326</name>
</gene>
<evidence type="ECO:0000256" key="2">
    <source>
        <dbReference type="ARBA" id="ARBA00023002"/>
    </source>
</evidence>
<dbReference type="PANTHER" id="PTHR43976:SF16">
    <property type="entry name" value="SHORT-CHAIN DEHYDROGENASE_REDUCTASE FAMILY PROTEIN"/>
    <property type="match status" value="1"/>
</dbReference>
<dbReference type="Pfam" id="PF00106">
    <property type="entry name" value="adh_short"/>
    <property type="match status" value="1"/>
</dbReference>
<evidence type="ECO:0000313" key="4">
    <source>
        <dbReference type="Proteomes" id="UP000007797"/>
    </source>
</evidence>
<accession>F4PP95</accession>
<dbReference type="InterPro" id="IPR036291">
    <property type="entry name" value="NAD(P)-bd_dom_sf"/>
</dbReference>
<dbReference type="InterPro" id="IPR002347">
    <property type="entry name" value="SDR_fam"/>
</dbReference>
<dbReference type="SUPFAM" id="SSF51735">
    <property type="entry name" value="NAD(P)-binding Rossmann-fold domains"/>
    <property type="match status" value="1"/>
</dbReference>
<comment type="similarity">
    <text evidence="1">Belongs to the short-chain dehydrogenases/reductases (SDR) family.</text>
</comment>
<dbReference type="InterPro" id="IPR051911">
    <property type="entry name" value="SDR_oxidoreductase"/>
</dbReference>
<dbReference type="KEGG" id="dfa:DFA_04326"/>
<organism evidence="3 4">
    <name type="scientific">Cavenderia fasciculata</name>
    <name type="common">Slime mold</name>
    <name type="synonym">Dictyostelium fasciculatum</name>
    <dbReference type="NCBI Taxonomy" id="261658"/>
    <lineage>
        <taxon>Eukaryota</taxon>
        <taxon>Amoebozoa</taxon>
        <taxon>Evosea</taxon>
        <taxon>Eumycetozoa</taxon>
        <taxon>Dictyostelia</taxon>
        <taxon>Acytosteliales</taxon>
        <taxon>Cavenderiaceae</taxon>
        <taxon>Cavenderia</taxon>
    </lineage>
</organism>
<keyword evidence="4" id="KW-1185">Reference proteome</keyword>
<keyword evidence="2" id="KW-0560">Oxidoreductase</keyword>
<reference evidence="4" key="1">
    <citation type="journal article" date="2011" name="Genome Res.">
        <title>Phylogeny-wide analysis of social amoeba genomes highlights ancient origins for complex intercellular communication.</title>
        <authorList>
            <person name="Heidel A.J."/>
            <person name="Lawal H.M."/>
            <person name="Felder M."/>
            <person name="Schilde C."/>
            <person name="Helps N.R."/>
            <person name="Tunggal B."/>
            <person name="Rivero F."/>
            <person name="John U."/>
            <person name="Schleicher M."/>
            <person name="Eichinger L."/>
            <person name="Platzer M."/>
            <person name="Noegel A.A."/>
            <person name="Schaap P."/>
            <person name="Gloeckner G."/>
        </authorList>
    </citation>
    <scope>NUCLEOTIDE SEQUENCE [LARGE SCALE GENOMIC DNA]</scope>
    <source>
        <strain evidence="4">SH3</strain>
    </source>
</reference>
<dbReference type="RefSeq" id="XP_004360059.1">
    <property type="nucleotide sequence ID" value="XM_004360002.1"/>
</dbReference>
<dbReference type="Proteomes" id="UP000007797">
    <property type="component" value="Unassembled WGS sequence"/>
</dbReference>